<dbReference type="GO" id="GO:0008967">
    <property type="term" value="F:phosphoglycolate phosphatase activity"/>
    <property type="evidence" value="ECO:0007669"/>
    <property type="project" value="TreeGrafter"/>
</dbReference>
<dbReference type="PRINTS" id="PR00413">
    <property type="entry name" value="HADHALOGNASE"/>
</dbReference>
<evidence type="ECO:0000313" key="2">
    <source>
        <dbReference type="Proteomes" id="UP000199035"/>
    </source>
</evidence>
<dbReference type="InterPro" id="IPR041492">
    <property type="entry name" value="HAD_2"/>
</dbReference>
<evidence type="ECO:0000313" key="1">
    <source>
        <dbReference type="EMBL" id="SDY08241.1"/>
    </source>
</evidence>
<dbReference type="Pfam" id="PF13419">
    <property type="entry name" value="HAD_2"/>
    <property type="match status" value="1"/>
</dbReference>
<dbReference type="NCBIfam" id="TIGR01509">
    <property type="entry name" value="HAD-SF-IA-v3"/>
    <property type="match status" value="1"/>
</dbReference>
<dbReference type="EMBL" id="FNPK01000003">
    <property type="protein sequence ID" value="SDY08241.1"/>
    <property type="molecule type" value="Genomic_DNA"/>
</dbReference>
<dbReference type="GO" id="GO:0005829">
    <property type="term" value="C:cytosol"/>
    <property type="evidence" value="ECO:0007669"/>
    <property type="project" value="TreeGrafter"/>
</dbReference>
<dbReference type="STRING" id="595670.SAMN05421643_103128"/>
<keyword evidence="1" id="KW-0378">Hydrolase</keyword>
<dbReference type="SFLD" id="SFLDS00003">
    <property type="entry name" value="Haloacid_Dehalogenase"/>
    <property type="match status" value="1"/>
</dbReference>
<proteinExistence type="predicted"/>
<organism evidence="1 2">
    <name type="scientific">Acinetobacter kyonggiensis</name>
    <dbReference type="NCBI Taxonomy" id="595670"/>
    <lineage>
        <taxon>Bacteria</taxon>
        <taxon>Pseudomonadati</taxon>
        <taxon>Pseudomonadota</taxon>
        <taxon>Gammaproteobacteria</taxon>
        <taxon>Moraxellales</taxon>
        <taxon>Moraxellaceae</taxon>
        <taxon>Acinetobacter</taxon>
    </lineage>
</organism>
<dbReference type="RefSeq" id="WP_086183350.1">
    <property type="nucleotide sequence ID" value="NZ_FNPK01000003.1"/>
</dbReference>
<dbReference type="Gene3D" id="3.40.50.1000">
    <property type="entry name" value="HAD superfamily/HAD-like"/>
    <property type="match status" value="1"/>
</dbReference>
<reference evidence="2" key="1">
    <citation type="submission" date="2016-10" db="EMBL/GenBank/DDBJ databases">
        <authorList>
            <person name="Varghese N."/>
            <person name="Submissions S."/>
        </authorList>
    </citation>
    <scope>NUCLEOTIDE SEQUENCE [LARGE SCALE GENOMIC DNA]</scope>
    <source>
        <strain evidence="2">ANC 5109</strain>
    </source>
</reference>
<dbReference type="InterPro" id="IPR036412">
    <property type="entry name" value="HAD-like_sf"/>
</dbReference>
<dbReference type="AlphaFoldDB" id="A0A1H3GYC0"/>
<protein>
    <submittedName>
        <fullName evidence="1">Putative hydrolase of the HAD superfamily</fullName>
    </submittedName>
</protein>
<dbReference type="InterPro" id="IPR023214">
    <property type="entry name" value="HAD_sf"/>
</dbReference>
<accession>A0A1H3GYC0</accession>
<dbReference type="PANTHER" id="PTHR43434:SF3">
    <property type="entry name" value="GMP_IMP NUCLEOTIDASE YRFG"/>
    <property type="match status" value="1"/>
</dbReference>
<sequence>MSNYSEKPTIIFDMDGTLLDLAYDDFIWNHQLPLRYAATHGCTLEQSTQALFQFYQEHNHTLNWYSTRFWSSKVAVDTLALQQEFKHNVALRAGCLELLDYLKSNGYSCWIATNADCEGLKFKLEQTQIAHYFDVIISSESIGYAKEYPEFWQQLHALHPFQINQAYFIDDTEKVLNGAEKFGLQHLITIAQPSSKGQIRSESPYPILNHLTDFIAILEQAEDLKKYA</sequence>
<dbReference type="CDD" id="cd01427">
    <property type="entry name" value="HAD_like"/>
    <property type="match status" value="1"/>
</dbReference>
<dbReference type="SUPFAM" id="SSF56784">
    <property type="entry name" value="HAD-like"/>
    <property type="match status" value="1"/>
</dbReference>
<name>A0A1H3GYC0_9GAMM</name>
<dbReference type="InterPro" id="IPR050155">
    <property type="entry name" value="HAD-like_hydrolase_sf"/>
</dbReference>
<dbReference type="SFLD" id="SFLDG01129">
    <property type="entry name" value="C1.5:_HAD__Beta-PGM__Phosphata"/>
    <property type="match status" value="1"/>
</dbReference>
<gene>
    <name evidence="1" type="ORF">SAMN05421643_103128</name>
</gene>
<dbReference type="Proteomes" id="UP000199035">
    <property type="component" value="Unassembled WGS sequence"/>
</dbReference>
<dbReference type="PANTHER" id="PTHR43434">
    <property type="entry name" value="PHOSPHOGLYCOLATE PHOSPHATASE"/>
    <property type="match status" value="1"/>
</dbReference>
<dbReference type="GO" id="GO:0006281">
    <property type="term" value="P:DNA repair"/>
    <property type="evidence" value="ECO:0007669"/>
    <property type="project" value="TreeGrafter"/>
</dbReference>
<keyword evidence="2" id="KW-1185">Reference proteome</keyword>
<dbReference type="InterPro" id="IPR006439">
    <property type="entry name" value="HAD-SF_hydro_IA"/>
</dbReference>